<evidence type="ECO:0000313" key="2">
    <source>
        <dbReference type="Proteomes" id="UP000585638"/>
    </source>
</evidence>
<evidence type="ECO:0000313" key="1">
    <source>
        <dbReference type="EMBL" id="MBB5891824.1"/>
    </source>
</evidence>
<dbReference type="Proteomes" id="UP000585638">
    <property type="component" value="Unassembled WGS sequence"/>
</dbReference>
<dbReference type="EMBL" id="JACHIR010000001">
    <property type="protein sequence ID" value="MBB5891824.1"/>
    <property type="molecule type" value="Genomic_DNA"/>
</dbReference>
<gene>
    <name evidence="1" type="ORF">BJ998_003020</name>
</gene>
<reference evidence="1 2" key="1">
    <citation type="submission" date="2020-08" db="EMBL/GenBank/DDBJ databases">
        <title>Sequencing the genomes of 1000 actinobacteria strains.</title>
        <authorList>
            <person name="Klenk H.-P."/>
        </authorList>
    </citation>
    <scope>NUCLEOTIDE SEQUENCE [LARGE SCALE GENOMIC DNA]</scope>
    <source>
        <strain evidence="1 2">DSM 43851</strain>
    </source>
</reference>
<comment type="caution">
    <text evidence="1">The sequence shown here is derived from an EMBL/GenBank/DDBJ whole genome shotgun (WGS) entry which is preliminary data.</text>
</comment>
<dbReference type="AlphaFoldDB" id="A0A7W9KFS9"/>
<protein>
    <submittedName>
        <fullName evidence="1">Uncharacterized protein</fullName>
    </submittedName>
</protein>
<keyword evidence="2" id="KW-1185">Reference proteome</keyword>
<name>A0A7W9KFS9_9PSEU</name>
<dbReference type="RefSeq" id="WP_184862204.1">
    <property type="nucleotide sequence ID" value="NZ_BAAAWY010000007.1"/>
</dbReference>
<organism evidence="1 2">
    <name type="scientific">Kutzneria kofuensis</name>
    <dbReference type="NCBI Taxonomy" id="103725"/>
    <lineage>
        <taxon>Bacteria</taxon>
        <taxon>Bacillati</taxon>
        <taxon>Actinomycetota</taxon>
        <taxon>Actinomycetes</taxon>
        <taxon>Pseudonocardiales</taxon>
        <taxon>Pseudonocardiaceae</taxon>
        <taxon>Kutzneria</taxon>
    </lineage>
</organism>
<sequence>MSTAATEPVTAPLPSLQDARVVPAPALREAALVLDAIAAVVGKADADTAARIRKVVADLEAGDRIDRPCCDNPWKSTLTTALAN</sequence>
<accession>A0A7W9KFS9</accession>
<proteinExistence type="predicted"/>